<keyword evidence="1" id="KW-0472">Membrane</keyword>
<gene>
    <name evidence="2" type="ORF">UFOPK4410_00629</name>
</gene>
<dbReference type="InterPro" id="IPR021443">
    <property type="entry name" value="DUF3093"/>
</dbReference>
<reference evidence="2" key="1">
    <citation type="submission" date="2020-05" db="EMBL/GenBank/DDBJ databases">
        <authorList>
            <person name="Chiriac C."/>
            <person name="Salcher M."/>
            <person name="Ghai R."/>
            <person name="Kavagutti S V."/>
        </authorList>
    </citation>
    <scope>NUCLEOTIDE SEQUENCE</scope>
</reference>
<dbReference type="AlphaFoldDB" id="A0A6J7VPH0"/>
<feature type="transmembrane region" description="Helical" evidence="1">
    <location>
        <begin position="35"/>
        <end position="53"/>
    </location>
</feature>
<proteinExistence type="predicted"/>
<accession>A0A6J7VPH0</accession>
<dbReference type="EMBL" id="CAFBRV010000047">
    <property type="protein sequence ID" value="CAB5112965.1"/>
    <property type="molecule type" value="Genomic_DNA"/>
</dbReference>
<evidence type="ECO:0000256" key="1">
    <source>
        <dbReference type="SAM" id="Phobius"/>
    </source>
</evidence>
<feature type="transmembrane region" description="Helical" evidence="1">
    <location>
        <begin position="12"/>
        <end position="29"/>
    </location>
</feature>
<sequence>MRYREVVRMPVWLLALIYFFLLSLVLSIWAALGNWAALISLIFTSGLLLLIAVKSAMVIEINSTELRVGKAHIAFEFLGRAENLSIEDMRKLRTRDADPAAYLGIRFWTPTGIKVSIHDSRDSTPYWVITSKNGEALAKVLNSITN</sequence>
<keyword evidence="1" id="KW-0812">Transmembrane</keyword>
<name>A0A6J7VPH0_9ZZZZ</name>
<evidence type="ECO:0000313" key="2">
    <source>
        <dbReference type="EMBL" id="CAB5112965.1"/>
    </source>
</evidence>
<protein>
    <submittedName>
        <fullName evidence="2">Unannotated protein</fullName>
    </submittedName>
</protein>
<organism evidence="2">
    <name type="scientific">freshwater metagenome</name>
    <dbReference type="NCBI Taxonomy" id="449393"/>
    <lineage>
        <taxon>unclassified sequences</taxon>
        <taxon>metagenomes</taxon>
        <taxon>ecological metagenomes</taxon>
    </lineage>
</organism>
<dbReference type="Pfam" id="PF11292">
    <property type="entry name" value="DUF3093"/>
    <property type="match status" value="1"/>
</dbReference>
<keyword evidence="1" id="KW-1133">Transmembrane helix</keyword>